<feature type="compositionally biased region" description="Basic residues" evidence="1">
    <location>
        <begin position="338"/>
        <end position="352"/>
    </location>
</feature>
<dbReference type="Pfam" id="PF21744">
    <property type="entry name" value="BAHCC1-like_Tudor"/>
    <property type="match status" value="1"/>
</dbReference>
<dbReference type="PANTHER" id="PTHR12505:SF22">
    <property type="entry name" value="BAH AND COILED-COIL DOMAIN-CONTAINING PROTEIN 1"/>
    <property type="match status" value="1"/>
</dbReference>
<keyword evidence="4" id="KW-1185">Reference proteome</keyword>
<gene>
    <name evidence="3" type="ORF">UY3_17665</name>
</gene>
<dbReference type="EMBL" id="KB592437">
    <property type="protein sequence ID" value="EMP25273.1"/>
    <property type="molecule type" value="Genomic_DNA"/>
</dbReference>
<dbReference type="Gene3D" id="2.30.30.140">
    <property type="match status" value="1"/>
</dbReference>
<evidence type="ECO:0000313" key="4">
    <source>
        <dbReference type="Proteomes" id="UP000031443"/>
    </source>
</evidence>
<feature type="compositionally biased region" description="Acidic residues" evidence="1">
    <location>
        <begin position="1094"/>
        <end position="1104"/>
    </location>
</feature>
<dbReference type="eggNOG" id="KOG1886">
    <property type="taxonomic scope" value="Eukaryota"/>
</dbReference>
<feature type="region of interest" description="Disordered" evidence="1">
    <location>
        <begin position="659"/>
        <end position="680"/>
    </location>
</feature>
<feature type="region of interest" description="Disordered" evidence="1">
    <location>
        <begin position="590"/>
        <end position="615"/>
    </location>
</feature>
<dbReference type="Gene3D" id="2.30.30.490">
    <property type="match status" value="1"/>
</dbReference>
<dbReference type="InterPro" id="IPR001025">
    <property type="entry name" value="BAH_dom"/>
</dbReference>
<reference evidence="4" key="1">
    <citation type="journal article" date="2013" name="Nat. Genet.">
        <title>The draft genomes of soft-shell turtle and green sea turtle yield insights into the development and evolution of the turtle-specific body plan.</title>
        <authorList>
            <person name="Wang Z."/>
            <person name="Pascual-Anaya J."/>
            <person name="Zadissa A."/>
            <person name="Li W."/>
            <person name="Niimura Y."/>
            <person name="Huang Z."/>
            <person name="Li C."/>
            <person name="White S."/>
            <person name="Xiong Z."/>
            <person name="Fang D."/>
            <person name="Wang B."/>
            <person name="Ming Y."/>
            <person name="Chen Y."/>
            <person name="Zheng Y."/>
            <person name="Kuraku S."/>
            <person name="Pignatelli M."/>
            <person name="Herrero J."/>
            <person name="Beal K."/>
            <person name="Nozawa M."/>
            <person name="Li Q."/>
            <person name="Wang J."/>
            <person name="Zhang H."/>
            <person name="Yu L."/>
            <person name="Shigenobu S."/>
            <person name="Wang J."/>
            <person name="Liu J."/>
            <person name="Flicek P."/>
            <person name="Searle S."/>
            <person name="Wang J."/>
            <person name="Kuratani S."/>
            <person name="Yin Y."/>
            <person name="Aken B."/>
            <person name="Zhang G."/>
            <person name="Irie N."/>
        </authorList>
    </citation>
    <scope>NUCLEOTIDE SEQUENCE [LARGE SCALE GENOMIC DNA]</scope>
</reference>
<dbReference type="InterPro" id="IPR052429">
    <property type="entry name" value="BAH_domain_protein"/>
</dbReference>
<dbReference type="STRING" id="8469.M7AZP9"/>
<dbReference type="InterPro" id="IPR043151">
    <property type="entry name" value="BAH_sf"/>
</dbReference>
<dbReference type="InterPro" id="IPR047411">
    <property type="entry name" value="Tudor_BAHCC1"/>
</dbReference>
<dbReference type="Pfam" id="PF24912">
    <property type="entry name" value="SH3_TNRC18"/>
    <property type="match status" value="1"/>
</dbReference>
<feature type="domain" description="BAH" evidence="2">
    <location>
        <begin position="1221"/>
        <end position="1341"/>
    </location>
</feature>
<protein>
    <submittedName>
        <fullName evidence="3">BAH and coiled-coil domain-containing protein 1</fullName>
    </submittedName>
</protein>
<feature type="region of interest" description="Disordered" evidence="1">
    <location>
        <begin position="321"/>
        <end position="377"/>
    </location>
</feature>
<feature type="region of interest" description="Disordered" evidence="1">
    <location>
        <begin position="1070"/>
        <end position="1104"/>
    </location>
</feature>
<evidence type="ECO:0000313" key="3">
    <source>
        <dbReference type="EMBL" id="EMP25273.1"/>
    </source>
</evidence>
<dbReference type="CDD" id="cd20470">
    <property type="entry name" value="Tudor_BAHCC1"/>
    <property type="match status" value="1"/>
</dbReference>
<accession>M7AZP9</accession>
<feature type="compositionally biased region" description="Polar residues" evidence="1">
    <location>
        <begin position="353"/>
        <end position="364"/>
    </location>
</feature>
<dbReference type="PROSITE" id="PS51038">
    <property type="entry name" value="BAH"/>
    <property type="match status" value="1"/>
</dbReference>
<proteinExistence type="predicted"/>
<evidence type="ECO:0000259" key="2">
    <source>
        <dbReference type="PROSITE" id="PS51038"/>
    </source>
</evidence>
<feature type="compositionally biased region" description="Basic and acidic residues" evidence="1">
    <location>
        <begin position="321"/>
        <end position="335"/>
    </location>
</feature>
<feature type="compositionally biased region" description="Basic residues" evidence="1">
    <location>
        <begin position="484"/>
        <end position="493"/>
    </location>
</feature>
<evidence type="ECO:0000256" key="1">
    <source>
        <dbReference type="SAM" id="MobiDB-lite"/>
    </source>
</evidence>
<sequence>MGLKAMGAAVGRDGEQWARSVKMAPGRPVALLTLFCVSPSLCRENKDLVDFARIHPSSGCPGDLTPHLMIAGGSSLQAGQLGGDPAAHAHPAHTHWLPRTRSPSIWMGGHSYGISHPALHQNLPPGFPASMPSTMQSVFPLPQDPPAQLVILPTEPSAHGAPHPLADVMDQASLWPPMYPGRGPSSHLQHAGQLPVYSRSHSGITLLSELADLELQRQRCDAAVGAEDEDLVAVNLRNLATIAALVEAAGEESSPPCLSPLATPLTPRTRGLRRKYTWTPKPKPVCPLKAAIEQLDTQEVEMRLRLAELQRRYKEKQRELVKLQRRHDHEHDESSRSPARRGPGRPRKRKHSSTLGTLRQNNALSRADGRKVKNGSVSGAGDAVTVCAIGRARWDPNGAEERAGWLQGQSVAGGPAGVAGGCSGLCCLRPTQDKVGGKKSSSQSKLAAKAAHKVSQLKQKVKSKGLPAGISPFRRKEPSPGSRIQKKLSRAKSAKAAASTKYPQQDLASRETAHFKATPSAGAAGADADYESEDGAALSPDETLPPSVPPAVVGPSPSSVVKMEANQKAKKKKERQGLLGPCRISSPEGEVKIKRRPGKPGAGKLEKVPARRKTGGCEGVAKKKLKGKPKESLRQLCKGRAVSKLLESFTVEDDFEFDDNSSFSEEEESPRLGAEQGAAHAHSCTIRKEDLRDGLHVLIPKEDSLLYAGSVKTLQPPDIYSVVIEGERGNRQRIYSLEQLLQEAVLDVRPQSSHHLPPGARVCAYWSQKSRCLYPGNVVRGPSSDEEEEDLDSVVVEFDDGDTGHISVSNIRLLPPDYQIQCKADVLAMGAKALPPADHFLGRRGSPLLSWSAVAQTKRKAASKNPAVLQNLFQLNGSSKKLRAKEALFPVHSVATPIFGNGFGADSFSRIASSYASFGAGAGLVLPGAQKLLRAKKVERLEAEVGKGGRRKSGSEYLVKLDHEGVTSPKNKNCKALLMSEKDFGPKLERPLPSHGYTHPALVGKDKKGRAPIHQLPMGLALRKYSGQADYALNCDSDCHSSYSDMDEDEEASGLGANVPSRFITRLSVSSSSSGSSTSSSSGSISTSSLCSSDNEDSSYSSDDEDSTLLLQTCLTHPVPTLLAQSQALHSKSSAPQRCFIAKAAAASAKAKLKRKEALSFSKAKEFSRRQRLPSVENRPKISAFLPARQLWKWSGNPTQRRGMKGKARKLFYKAIVRGKETLRIGDCAVFLSAGRPNLPYIGRIESMWESWGSNMVVKVKWFYHPEETKLGKRQSDGKNALYQSCHEDENDVQTISHKCQVVGREHYEQLTRSKKYQDRQDLYYLAGTYDPTTGRLVTADGVPILC</sequence>
<dbReference type="PANTHER" id="PTHR12505">
    <property type="entry name" value="PHD FINGER TRANSCRIPTION FACTOR"/>
    <property type="match status" value="1"/>
</dbReference>
<organism evidence="3 4">
    <name type="scientific">Chelonia mydas</name>
    <name type="common">Green sea-turtle</name>
    <name type="synonym">Chelonia agassizi</name>
    <dbReference type="NCBI Taxonomy" id="8469"/>
    <lineage>
        <taxon>Eukaryota</taxon>
        <taxon>Metazoa</taxon>
        <taxon>Chordata</taxon>
        <taxon>Craniata</taxon>
        <taxon>Vertebrata</taxon>
        <taxon>Euteleostomi</taxon>
        <taxon>Archelosauria</taxon>
        <taxon>Testudinata</taxon>
        <taxon>Testudines</taxon>
        <taxon>Cryptodira</taxon>
        <taxon>Durocryptodira</taxon>
        <taxon>Americhelydia</taxon>
        <taxon>Chelonioidea</taxon>
        <taxon>Cheloniidae</taxon>
        <taxon>Chelonia</taxon>
    </lineage>
</organism>
<feature type="region of interest" description="Disordered" evidence="1">
    <location>
        <begin position="452"/>
        <end position="558"/>
    </location>
</feature>
<dbReference type="CDD" id="cd04714">
    <property type="entry name" value="BAH_BAHCC1"/>
    <property type="match status" value="1"/>
</dbReference>
<name>M7AZP9_CHEMY</name>
<dbReference type="GO" id="GO:0003682">
    <property type="term" value="F:chromatin binding"/>
    <property type="evidence" value="ECO:0007669"/>
    <property type="project" value="InterPro"/>
</dbReference>
<dbReference type="Pfam" id="PF01426">
    <property type="entry name" value="BAH"/>
    <property type="match status" value="1"/>
</dbReference>
<dbReference type="InterPro" id="IPR056841">
    <property type="entry name" value="TNRC18_BAHCC1-like_SH3"/>
</dbReference>
<feature type="compositionally biased region" description="Low complexity" evidence="1">
    <location>
        <begin position="1070"/>
        <end position="1093"/>
    </location>
</feature>
<dbReference type="Proteomes" id="UP000031443">
    <property type="component" value="Unassembled WGS sequence"/>
</dbReference>
<dbReference type="SMART" id="SM00439">
    <property type="entry name" value="BAH"/>
    <property type="match status" value="1"/>
</dbReference>
<dbReference type="InterPro" id="IPR048924">
    <property type="entry name" value="BAHCC1-like_Tudor"/>
</dbReference>
<feature type="compositionally biased region" description="Acidic residues" evidence="1">
    <location>
        <begin position="659"/>
        <end position="668"/>
    </location>
</feature>